<dbReference type="HOGENOM" id="CLU_090665_0_0_14"/>
<organism evidence="1 2">
    <name type="scientific">Spiroplasma chrysopicola DF-1</name>
    <dbReference type="NCBI Taxonomy" id="1276227"/>
    <lineage>
        <taxon>Bacteria</taxon>
        <taxon>Bacillati</taxon>
        <taxon>Mycoplasmatota</taxon>
        <taxon>Mollicutes</taxon>
        <taxon>Entomoplasmatales</taxon>
        <taxon>Spiroplasmataceae</taxon>
        <taxon>Spiroplasma</taxon>
    </lineage>
</organism>
<dbReference type="eggNOG" id="ENOG502Z7MS">
    <property type="taxonomic scope" value="Bacteria"/>
</dbReference>
<dbReference type="GO" id="GO:0009036">
    <property type="term" value="F:type II site-specific deoxyribonuclease activity"/>
    <property type="evidence" value="ECO:0007669"/>
    <property type="project" value="InterPro"/>
</dbReference>
<dbReference type="STRING" id="1276227.SCHRY_v1c00540"/>
<dbReference type="AlphaFoldDB" id="R4UH53"/>
<name>R4UH53_9MOLU</name>
<protein>
    <submittedName>
        <fullName evidence="1">Type II restriction enzyme</fullName>
    </submittedName>
</protein>
<gene>
    <name evidence="1" type="ORF">SCHRY_v1c00540</name>
</gene>
<dbReference type="InterPro" id="IPR019057">
    <property type="entry name" value="Restrct_endonuc_II_Eco47II"/>
</dbReference>
<evidence type="ECO:0000313" key="1">
    <source>
        <dbReference type="EMBL" id="AGM24641.1"/>
    </source>
</evidence>
<dbReference type="Pfam" id="PF09553">
    <property type="entry name" value="RE_Eco47II"/>
    <property type="match status" value="1"/>
</dbReference>
<evidence type="ECO:0000313" key="2">
    <source>
        <dbReference type="Proteomes" id="UP000013964"/>
    </source>
</evidence>
<dbReference type="KEGG" id="scr:SCHRY_v1c00540"/>
<keyword evidence="2" id="KW-1185">Reference proteome</keyword>
<dbReference type="EMBL" id="CP005077">
    <property type="protein sequence ID" value="AGM24641.1"/>
    <property type="molecule type" value="Genomic_DNA"/>
</dbReference>
<dbReference type="RefSeq" id="WP_016338468.1">
    <property type="nucleotide sequence ID" value="NC_021280.1"/>
</dbReference>
<dbReference type="GO" id="GO:0003677">
    <property type="term" value="F:DNA binding"/>
    <property type="evidence" value="ECO:0007669"/>
    <property type="project" value="InterPro"/>
</dbReference>
<accession>R4UH53</accession>
<proteinExistence type="predicted"/>
<dbReference type="Proteomes" id="UP000013964">
    <property type="component" value="Chromosome"/>
</dbReference>
<dbReference type="GO" id="GO:0009307">
    <property type="term" value="P:DNA restriction-modification system"/>
    <property type="evidence" value="ECO:0007669"/>
    <property type="project" value="InterPro"/>
</dbReference>
<dbReference type="REBASE" id="64972">
    <property type="entry name" value="SchDF1ORF530P"/>
</dbReference>
<dbReference type="PATRIC" id="fig|1276227.3.peg.54"/>
<sequence length="262" mass="31003">MERYELNFISQSNLEKHIRNTILKYSESINGINLKQFNSNIVDPIKMLFDSLVFKKDIEDIIESEIIRQKDKSNNNIIGYFHQNLFKYINNSDWIVPKTGFDIENINNKIFVEMKNKHNTMNASSSQKTYINMLNKIANDSEAKCFLVEIIAKKSQNIIWELSLDGKKNCNERIKRISIDKFYEIVTGDKLAFYKLCNTLKWLIKKVIDEMPEFNKTKEDTVIIELKNMAQNNLMNSLFFLAFNTYYGWKEEDYLTDNYKIS</sequence>
<reference evidence="1 2" key="1">
    <citation type="journal article" date="2013" name="Genome Biol. Evol.">
        <title>Complete genomes of two dipteran-associated spiroplasmas provided insights into the origin, dynamics, and impacts of viral invasion in spiroplasma.</title>
        <authorList>
            <person name="Ku C."/>
            <person name="Lo W.S."/>
            <person name="Chen L.L."/>
            <person name="Kuo C.H."/>
        </authorList>
    </citation>
    <scope>NUCLEOTIDE SEQUENCE [LARGE SCALE GENOMIC DNA]</scope>
    <source>
        <strain evidence="1 2">DF-1</strain>
    </source>
</reference>